<evidence type="ECO:0000256" key="3">
    <source>
        <dbReference type="ARBA" id="ARBA00022490"/>
    </source>
</evidence>
<dbReference type="NCBIfam" id="TIGR00208">
    <property type="entry name" value="fliS"/>
    <property type="match status" value="1"/>
</dbReference>
<dbReference type="PANTHER" id="PTHR34773">
    <property type="entry name" value="FLAGELLAR SECRETION CHAPERONE FLIS"/>
    <property type="match status" value="1"/>
</dbReference>
<keyword evidence="7" id="KW-0969">Cilium</keyword>
<evidence type="ECO:0000313" key="7">
    <source>
        <dbReference type="EMBL" id="KAB2953940.1"/>
    </source>
</evidence>
<evidence type="ECO:0000256" key="6">
    <source>
        <dbReference type="PIRNR" id="PIRNR039090"/>
    </source>
</evidence>
<keyword evidence="3 6" id="KW-0963">Cytoplasm</keyword>
<evidence type="ECO:0000256" key="2">
    <source>
        <dbReference type="ARBA" id="ARBA00008787"/>
    </source>
</evidence>
<keyword evidence="4 6" id="KW-1005">Bacterial flagellum biogenesis</keyword>
<dbReference type="GO" id="GO:0044780">
    <property type="term" value="P:bacterial-type flagellum assembly"/>
    <property type="evidence" value="ECO:0007669"/>
    <property type="project" value="InterPro"/>
</dbReference>
<reference evidence="7 8" key="1">
    <citation type="submission" date="2019-10" db="EMBL/GenBank/DDBJ databases">
        <title>Whole-genome sequence of the extremophile Heliorestis acidaminivorans DSM 24790.</title>
        <authorList>
            <person name="Kyndt J.A."/>
            <person name="Meyer T.E."/>
        </authorList>
    </citation>
    <scope>NUCLEOTIDE SEQUENCE [LARGE SCALE GENOMIC DNA]</scope>
    <source>
        <strain evidence="7 8">DSM 24790</strain>
    </source>
</reference>
<organism evidence="7 8">
    <name type="scientific">Heliorestis acidaminivorans</name>
    <dbReference type="NCBI Taxonomy" id="553427"/>
    <lineage>
        <taxon>Bacteria</taxon>
        <taxon>Bacillati</taxon>
        <taxon>Bacillota</taxon>
        <taxon>Clostridia</taxon>
        <taxon>Eubacteriales</taxon>
        <taxon>Heliobacteriaceae</taxon>
        <taxon>Heliorestis</taxon>
    </lineage>
</organism>
<dbReference type="Pfam" id="PF02561">
    <property type="entry name" value="FliS"/>
    <property type="match status" value="1"/>
</dbReference>
<dbReference type="Proteomes" id="UP000468766">
    <property type="component" value="Unassembled WGS sequence"/>
</dbReference>
<dbReference type="GO" id="GO:0071973">
    <property type="term" value="P:bacterial-type flagellum-dependent cell motility"/>
    <property type="evidence" value="ECO:0007669"/>
    <property type="project" value="TreeGrafter"/>
</dbReference>
<dbReference type="InterPro" id="IPR003713">
    <property type="entry name" value="FliS"/>
</dbReference>
<protein>
    <recommendedName>
        <fullName evidence="6">Flagellar secretion chaperone FliS</fullName>
    </recommendedName>
</protein>
<dbReference type="GO" id="GO:0005829">
    <property type="term" value="C:cytosol"/>
    <property type="evidence" value="ECO:0007669"/>
    <property type="project" value="UniProtKB-SubCell"/>
</dbReference>
<keyword evidence="7" id="KW-0966">Cell projection</keyword>
<dbReference type="SUPFAM" id="SSF101116">
    <property type="entry name" value="Flagellar export chaperone FliS"/>
    <property type="match status" value="1"/>
</dbReference>
<proteinExistence type="inferred from homology"/>
<evidence type="ECO:0000256" key="4">
    <source>
        <dbReference type="ARBA" id="ARBA00022795"/>
    </source>
</evidence>
<evidence type="ECO:0000256" key="1">
    <source>
        <dbReference type="ARBA" id="ARBA00004514"/>
    </source>
</evidence>
<comment type="subcellular location">
    <subcellularLocation>
        <location evidence="1 6">Cytoplasm</location>
        <location evidence="1 6">Cytosol</location>
    </subcellularLocation>
</comment>
<dbReference type="EMBL" id="WBXO01000002">
    <property type="protein sequence ID" value="KAB2953940.1"/>
    <property type="molecule type" value="Genomic_DNA"/>
</dbReference>
<evidence type="ECO:0000256" key="5">
    <source>
        <dbReference type="ARBA" id="ARBA00023186"/>
    </source>
</evidence>
<dbReference type="InterPro" id="IPR036584">
    <property type="entry name" value="FliS_sf"/>
</dbReference>
<name>A0A6I0F304_9FIRM</name>
<keyword evidence="8" id="KW-1185">Reference proteome</keyword>
<dbReference type="OrthoDB" id="1524959at2"/>
<dbReference type="Gene3D" id="1.20.120.340">
    <property type="entry name" value="Flagellar protein FliS"/>
    <property type="match status" value="1"/>
</dbReference>
<keyword evidence="5" id="KW-0143">Chaperone</keyword>
<comment type="similarity">
    <text evidence="2 6">Belongs to the FliS family.</text>
</comment>
<gene>
    <name evidence="7" type="primary">fliS</name>
    <name evidence="7" type="ORF">F9B85_03070</name>
</gene>
<comment type="caution">
    <text evidence="7">The sequence shown here is derived from an EMBL/GenBank/DDBJ whole genome shotgun (WGS) entry which is preliminary data.</text>
</comment>
<keyword evidence="7" id="KW-0282">Flagellum</keyword>
<evidence type="ECO:0000313" key="8">
    <source>
        <dbReference type="Proteomes" id="UP000468766"/>
    </source>
</evidence>
<accession>A0A6I0F304</accession>
<dbReference type="CDD" id="cd16098">
    <property type="entry name" value="FliS"/>
    <property type="match status" value="1"/>
</dbReference>
<dbReference type="AlphaFoldDB" id="A0A6I0F304"/>
<dbReference type="PANTHER" id="PTHR34773:SF1">
    <property type="entry name" value="FLAGELLAR SECRETION CHAPERONE FLIS"/>
    <property type="match status" value="1"/>
</dbReference>
<dbReference type="PIRSF" id="PIRSF039090">
    <property type="entry name" value="Flis"/>
    <property type="match status" value="1"/>
</dbReference>
<sequence length="131" mass="15008">MATAKPVSTYQTQQVLTRPKEELPLLLYGGAIRFINQSLQAIDKGDKQEAHNSNIRAQDIILELMSTLDMNMEISKSLYSLYEYIQHRLVQGNIAKDKVQLEEARGMLEEMRDTWAEAVKLARKERGVVNE</sequence>